<dbReference type="EMBL" id="HG992337">
    <property type="protein sequence ID" value="CAE6717828.1"/>
    <property type="molecule type" value="Genomic_DNA"/>
</dbReference>
<dbReference type="AlphaFoldDB" id="A0AAU9HRF9"/>
<proteinExistence type="predicted"/>
<accession>A0AAU9HRF9</accession>
<reference evidence="1 2" key="1">
    <citation type="submission" date="2021-02" db="EMBL/GenBank/DDBJ databases">
        <authorList>
            <person name="Pothier F. J."/>
        </authorList>
    </citation>
    <scope>NUCLEOTIDE SEQUENCE [LARGE SCALE GENOMIC DNA]</scope>
    <source>
        <strain evidence="1 2">1314c</strain>
    </source>
</reference>
<protein>
    <submittedName>
        <fullName evidence="1">Uncharacterized protein</fullName>
    </submittedName>
</protein>
<organism evidence="1 2">
    <name type="scientific">Xanthomonas arboricola</name>
    <dbReference type="NCBI Taxonomy" id="56448"/>
    <lineage>
        <taxon>Bacteria</taxon>
        <taxon>Pseudomonadati</taxon>
        <taxon>Pseudomonadota</taxon>
        <taxon>Gammaproteobacteria</taxon>
        <taxon>Lysobacterales</taxon>
        <taxon>Lysobacteraceae</taxon>
        <taxon>Xanthomonas</taxon>
    </lineage>
</organism>
<evidence type="ECO:0000313" key="1">
    <source>
        <dbReference type="EMBL" id="CAE6717828.1"/>
    </source>
</evidence>
<sequence>MTLGMGNRESGIAKATAGSAPLLTIPYSRFPIPARGARA</sequence>
<evidence type="ECO:0000313" key="2">
    <source>
        <dbReference type="Proteomes" id="UP000835242"/>
    </source>
</evidence>
<dbReference type="EMBL" id="HG992337">
    <property type="protein sequence ID" value="CAE6717853.1"/>
    <property type="molecule type" value="Genomic_DNA"/>
</dbReference>
<dbReference type="Proteomes" id="UP000835242">
    <property type="component" value="Chromosome"/>
</dbReference>
<gene>
    <name evidence="1" type="ORF">XA1314C_08390</name>
</gene>
<name>A0AAU9HRF9_9XANT</name>